<reference evidence="12" key="1">
    <citation type="journal article" date="2019" name="Int. J. Syst. Evol. Microbiol.">
        <title>The Global Catalogue of Microorganisms (GCM) 10K type strain sequencing project: providing services to taxonomists for standard genome sequencing and annotation.</title>
        <authorList>
            <consortium name="The Broad Institute Genomics Platform"/>
            <consortium name="The Broad Institute Genome Sequencing Center for Infectious Disease"/>
            <person name="Wu L."/>
            <person name="Ma J."/>
        </authorList>
    </citation>
    <scope>NUCLEOTIDE SEQUENCE [LARGE SCALE GENOMIC DNA]</scope>
    <source>
        <strain evidence="12">CGMCC 4.7382</strain>
    </source>
</reference>
<evidence type="ECO:0000256" key="8">
    <source>
        <dbReference type="SAM" id="MobiDB-lite"/>
    </source>
</evidence>
<organism evidence="11 12">
    <name type="scientific">Marinactinospora rubrisoli</name>
    <dbReference type="NCBI Taxonomy" id="2715399"/>
    <lineage>
        <taxon>Bacteria</taxon>
        <taxon>Bacillati</taxon>
        <taxon>Actinomycetota</taxon>
        <taxon>Actinomycetes</taxon>
        <taxon>Streptosporangiales</taxon>
        <taxon>Nocardiopsidaceae</taxon>
        <taxon>Marinactinospora</taxon>
    </lineage>
</organism>
<dbReference type="PRINTS" id="PR00861">
    <property type="entry name" value="ALYTICPTASE"/>
</dbReference>
<accession>A0ABW2KMJ4</accession>
<dbReference type="SUPFAM" id="SSF50494">
    <property type="entry name" value="Trypsin-like serine proteases"/>
    <property type="match status" value="1"/>
</dbReference>
<evidence type="ECO:0000256" key="4">
    <source>
        <dbReference type="ARBA" id="ARBA00022801"/>
    </source>
</evidence>
<feature type="region of interest" description="Disordered" evidence="8">
    <location>
        <begin position="328"/>
        <end position="349"/>
    </location>
</feature>
<evidence type="ECO:0000313" key="12">
    <source>
        <dbReference type="Proteomes" id="UP001596540"/>
    </source>
</evidence>
<dbReference type="InterPro" id="IPR043504">
    <property type="entry name" value="Peptidase_S1_PA_chymotrypsin"/>
</dbReference>
<proteinExistence type="inferred from homology"/>
<dbReference type="InterPro" id="IPR004236">
    <property type="entry name" value="Pept_S1_alpha_lytic"/>
</dbReference>
<feature type="domain" description="Peptidase S1A alpha-lytic prodomain" evidence="10">
    <location>
        <begin position="121"/>
        <end position="175"/>
    </location>
</feature>
<dbReference type="SUPFAM" id="SSF54806">
    <property type="entry name" value="Alpha-lytic protease prodomain"/>
    <property type="match status" value="1"/>
</dbReference>
<dbReference type="InterPro" id="IPR001316">
    <property type="entry name" value="Pept_S1A_streptogrisin"/>
</dbReference>
<evidence type="ECO:0000256" key="3">
    <source>
        <dbReference type="ARBA" id="ARBA00022729"/>
    </source>
</evidence>
<evidence type="ECO:0000256" key="9">
    <source>
        <dbReference type="SAM" id="SignalP"/>
    </source>
</evidence>
<name>A0ABW2KMJ4_9ACTN</name>
<dbReference type="RefSeq" id="WP_379873721.1">
    <property type="nucleotide sequence ID" value="NZ_JBHTBH010000015.1"/>
</dbReference>
<keyword evidence="5" id="KW-0720">Serine protease</keyword>
<evidence type="ECO:0000256" key="5">
    <source>
        <dbReference type="ARBA" id="ARBA00022825"/>
    </source>
</evidence>
<protein>
    <submittedName>
        <fullName evidence="11">S1 family peptidase</fullName>
    </submittedName>
</protein>
<dbReference type="EMBL" id="JBHTBH010000015">
    <property type="protein sequence ID" value="MFC7331083.1"/>
    <property type="molecule type" value="Genomic_DNA"/>
</dbReference>
<dbReference type="Gene3D" id="3.30.300.50">
    <property type="match status" value="2"/>
</dbReference>
<keyword evidence="12" id="KW-1185">Reference proteome</keyword>
<evidence type="ECO:0000256" key="1">
    <source>
        <dbReference type="ARBA" id="ARBA00007664"/>
    </source>
</evidence>
<evidence type="ECO:0000256" key="7">
    <source>
        <dbReference type="ARBA" id="ARBA00023157"/>
    </source>
</evidence>
<sequence length="377" mass="38455">MRKSPVFRAFGVGAVAFGLAIAAAPAASADPQTLASSPEQVEAMERDLGLSTSEVTSLLQQEEQARTLEQDVRETLGDEFAGAVFDIETGELTVSVTDRAAADAVREAGAVPRVVAHGEPALDQVVEELNSNVPDAEAGVTGWYVDLMDDTVVMTVREGATAAADDLIAEAGVDADMVRVEESSEQPQTFATIRGGDAYYIGSGSRCSIGFAVTGGFVTAGHCGSVGASTRSADSTGTGTVAGSSFPGRDMGWVRATSNWTSSPLVNRYNGGTVTVTGSTESAVGASICRSGSTTGWRCGTVQAKNQTVVYPQGSVSGLTRTNACAEPGDSGGSWLSGSQAQGVTSGGSGNCSSGGTTYFQPVNPILSQYGLTLTRG</sequence>
<keyword evidence="6" id="KW-0865">Zymogen</keyword>
<dbReference type="Gene3D" id="2.40.10.10">
    <property type="entry name" value="Trypsin-like serine proteases"/>
    <property type="match status" value="2"/>
</dbReference>
<gene>
    <name evidence="11" type="ORF">ACFQRF_25420</name>
</gene>
<dbReference type="PIRSF" id="PIRSF001134">
    <property type="entry name" value="Streptogrisin"/>
    <property type="match status" value="1"/>
</dbReference>
<feature type="chain" id="PRO_5047186642" evidence="9">
    <location>
        <begin position="30"/>
        <end position="377"/>
    </location>
</feature>
<evidence type="ECO:0000256" key="2">
    <source>
        <dbReference type="ARBA" id="ARBA00022670"/>
    </source>
</evidence>
<dbReference type="Proteomes" id="UP001596540">
    <property type="component" value="Unassembled WGS sequence"/>
</dbReference>
<evidence type="ECO:0000313" key="11">
    <source>
        <dbReference type="EMBL" id="MFC7331083.1"/>
    </source>
</evidence>
<comment type="caution">
    <text evidence="11">The sequence shown here is derived from an EMBL/GenBank/DDBJ whole genome shotgun (WGS) entry which is preliminary data.</text>
</comment>
<dbReference type="InterPro" id="IPR035070">
    <property type="entry name" value="Streptogrisin_prodomain"/>
</dbReference>
<dbReference type="InterPro" id="IPR037295">
    <property type="entry name" value="Alpha-lytic_protease_prodomain"/>
</dbReference>
<keyword evidence="4" id="KW-0378">Hydrolase</keyword>
<keyword evidence="7" id="KW-1015">Disulfide bond</keyword>
<feature type="signal peptide" evidence="9">
    <location>
        <begin position="1"/>
        <end position="29"/>
    </location>
</feature>
<evidence type="ECO:0000256" key="6">
    <source>
        <dbReference type="ARBA" id="ARBA00023145"/>
    </source>
</evidence>
<evidence type="ECO:0000259" key="10">
    <source>
        <dbReference type="Pfam" id="PF02983"/>
    </source>
</evidence>
<comment type="similarity">
    <text evidence="1">Belongs to the peptidase S1 family.</text>
</comment>
<dbReference type="CDD" id="cd21112">
    <property type="entry name" value="alphaLP-like"/>
    <property type="match status" value="1"/>
</dbReference>
<dbReference type="InterPro" id="IPR009003">
    <property type="entry name" value="Peptidase_S1_PA"/>
</dbReference>
<keyword evidence="3 9" id="KW-0732">Signal</keyword>
<dbReference type="Pfam" id="PF02983">
    <property type="entry name" value="Pro_Al_protease"/>
    <property type="match status" value="1"/>
</dbReference>
<keyword evidence="2" id="KW-0645">Protease</keyword>